<protein>
    <submittedName>
        <fullName evidence="2">Uncharacterized protein</fullName>
    </submittedName>
</protein>
<sequence>MEGNMNPVSSVSPEENRKENEKKLEKLCPGSTFKLDSDKMFVFLSNFSEEEISVIDLDEINMSRIISGKSCSASILKIKDIIDKKINIVRL</sequence>
<organism evidence="2">
    <name type="scientific">candidate division CPR3 bacterium</name>
    <dbReference type="NCBI Taxonomy" id="2268181"/>
    <lineage>
        <taxon>Bacteria</taxon>
        <taxon>Bacteria division CPR3</taxon>
    </lineage>
</organism>
<evidence type="ECO:0000256" key="1">
    <source>
        <dbReference type="SAM" id="MobiDB-lite"/>
    </source>
</evidence>
<feature type="region of interest" description="Disordered" evidence="1">
    <location>
        <begin position="1"/>
        <end position="23"/>
    </location>
</feature>
<proteinExistence type="predicted"/>
<gene>
    <name evidence="2" type="ORF">ENT43_02455</name>
</gene>
<comment type="caution">
    <text evidence="2">The sequence shown here is derived from an EMBL/GenBank/DDBJ whole genome shotgun (WGS) entry which is preliminary data.</text>
</comment>
<name>A0A7C4R518_UNCC3</name>
<dbReference type="EMBL" id="DSYQ01000010">
    <property type="protein sequence ID" value="HGT71098.1"/>
    <property type="molecule type" value="Genomic_DNA"/>
</dbReference>
<dbReference type="AlphaFoldDB" id="A0A7C4R518"/>
<feature type="compositionally biased region" description="Polar residues" evidence="1">
    <location>
        <begin position="1"/>
        <end position="13"/>
    </location>
</feature>
<accession>A0A7C4R518</accession>
<reference evidence="2" key="1">
    <citation type="journal article" date="2020" name="mSystems">
        <title>Genome- and Community-Level Interaction Insights into Carbon Utilization and Element Cycling Functions of Hydrothermarchaeota in Hydrothermal Sediment.</title>
        <authorList>
            <person name="Zhou Z."/>
            <person name="Liu Y."/>
            <person name="Xu W."/>
            <person name="Pan J."/>
            <person name="Luo Z.H."/>
            <person name="Li M."/>
        </authorList>
    </citation>
    <scope>NUCLEOTIDE SEQUENCE [LARGE SCALE GENOMIC DNA]</scope>
    <source>
        <strain evidence="2">SpSt-579</strain>
    </source>
</reference>
<evidence type="ECO:0000313" key="2">
    <source>
        <dbReference type="EMBL" id="HGT71098.1"/>
    </source>
</evidence>
<feature type="compositionally biased region" description="Basic and acidic residues" evidence="1">
    <location>
        <begin position="14"/>
        <end position="23"/>
    </location>
</feature>